<sequence>MSKLGVSLTIGIFMIIFSMIFGFKVYIVVSAAMFGLFAYLAIAGYLKRNNQDDPSNDGYYEFLENARN</sequence>
<keyword evidence="1" id="KW-1133">Transmembrane helix</keyword>
<gene>
    <name evidence="2" type="ORF">NCTC10343_02696</name>
</gene>
<evidence type="ECO:0000313" key="3">
    <source>
        <dbReference type="Proteomes" id="UP000254400"/>
    </source>
</evidence>
<dbReference type="AlphaFoldDB" id="A0A378XZZ0"/>
<dbReference type="GeneID" id="93346081"/>
<name>A0A378XZZ0_PAEPO</name>
<evidence type="ECO:0000313" key="2">
    <source>
        <dbReference type="EMBL" id="SUA69830.1"/>
    </source>
</evidence>
<dbReference type="Proteomes" id="UP000254400">
    <property type="component" value="Unassembled WGS sequence"/>
</dbReference>
<accession>A0A378XZZ0</accession>
<keyword evidence="1" id="KW-0472">Membrane</keyword>
<dbReference type="EMBL" id="UGSC01000001">
    <property type="protein sequence ID" value="SUA69830.1"/>
    <property type="molecule type" value="Genomic_DNA"/>
</dbReference>
<organism evidence="2 3">
    <name type="scientific">Paenibacillus polymyxa</name>
    <name type="common">Bacillus polymyxa</name>
    <dbReference type="NCBI Taxonomy" id="1406"/>
    <lineage>
        <taxon>Bacteria</taxon>
        <taxon>Bacillati</taxon>
        <taxon>Bacillota</taxon>
        <taxon>Bacilli</taxon>
        <taxon>Bacillales</taxon>
        <taxon>Paenibacillaceae</taxon>
        <taxon>Paenibacillus</taxon>
    </lineage>
</organism>
<dbReference type="RefSeq" id="WP_016820808.1">
    <property type="nucleotide sequence ID" value="NZ_CP036496.1"/>
</dbReference>
<reference evidence="2 3" key="1">
    <citation type="submission" date="2018-06" db="EMBL/GenBank/DDBJ databases">
        <authorList>
            <consortium name="Pathogen Informatics"/>
            <person name="Doyle S."/>
        </authorList>
    </citation>
    <scope>NUCLEOTIDE SEQUENCE [LARGE SCALE GENOMIC DNA]</scope>
    <source>
        <strain evidence="2 3">NCTC10343</strain>
    </source>
</reference>
<proteinExistence type="predicted"/>
<keyword evidence="1" id="KW-0812">Transmembrane</keyword>
<protein>
    <submittedName>
        <fullName evidence="2">Uncharacterized protein</fullName>
    </submittedName>
</protein>
<evidence type="ECO:0000256" key="1">
    <source>
        <dbReference type="SAM" id="Phobius"/>
    </source>
</evidence>
<feature type="transmembrane region" description="Helical" evidence="1">
    <location>
        <begin position="12"/>
        <end position="42"/>
    </location>
</feature>